<accession>A0A848G659</accession>
<evidence type="ECO:0000256" key="1">
    <source>
        <dbReference type="ARBA" id="ARBA00022491"/>
    </source>
</evidence>
<dbReference type="PANTHER" id="PTHR30055:SF234">
    <property type="entry name" value="HTH-TYPE TRANSCRIPTIONAL REGULATOR BETI"/>
    <property type="match status" value="1"/>
</dbReference>
<dbReference type="RefSeq" id="WP_169144768.1">
    <property type="nucleotide sequence ID" value="NZ_JABBGA010000003.1"/>
</dbReference>
<dbReference type="EMBL" id="JABBGA010000003">
    <property type="protein sequence ID" value="NML25121.1"/>
    <property type="molecule type" value="Genomic_DNA"/>
</dbReference>
<dbReference type="InterPro" id="IPR015292">
    <property type="entry name" value="Tscrpt_reg_YbiH_C"/>
</dbReference>
<comment type="caution">
    <text evidence="7">The sequence shown here is derived from an EMBL/GenBank/DDBJ whole genome shotgun (WGS) entry which is preliminary data.</text>
</comment>
<organism evidence="7 8">
    <name type="scientific">Zoogloea dura</name>
    <dbReference type="NCBI Taxonomy" id="2728840"/>
    <lineage>
        <taxon>Bacteria</taxon>
        <taxon>Pseudomonadati</taxon>
        <taxon>Pseudomonadota</taxon>
        <taxon>Betaproteobacteria</taxon>
        <taxon>Rhodocyclales</taxon>
        <taxon>Zoogloeaceae</taxon>
        <taxon>Zoogloea</taxon>
    </lineage>
</organism>
<dbReference type="SUPFAM" id="SSF48498">
    <property type="entry name" value="Tetracyclin repressor-like, C-terminal domain"/>
    <property type="match status" value="1"/>
</dbReference>
<dbReference type="InterPro" id="IPR023772">
    <property type="entry name" value="DNA-bd_HTH_TetR-type_CS"/>
</dbReference>
<dbReference type="InterPro" id="IPR050109">
    <property type="entry name" value="HTH-type_TetR-like_transc_reg"/>
</dbReference>
<evidence type="ECO:0000256" key="5">
    <source>
        <dbReference type="PROSITE-ProRule" id="PRU00335"/>
    </source>
</evidence>
<dbReference type="InterPro" id="IPR036271">
    <property type="entry name" value="Tet_transcr_reg_TetR-rel_C_sf"/>
</dbReference>
<sequence>MSTQANNNSSHTPVRADGTLARKRLLDTALRLFAEKGYQKTSTREIADQAGVNLGAISYYFGDKPGLYRAAFCESCCDTTNAPDIQLACDCVPDHRAAGLSPAEALGVFFRNFLQPLKQGDQVRLFMRLHFRELVEPSGVLGNEMEEDMAALFRALAGLVADALTLPAADPDALRLTHAVMGVAIHFFVAQDLVEQTSPQLVARPDDIDTLADRLALYAEGMIAAETHRRTHTGSSR</sequence>
<keyword evidence="4" id="KW-0804">Transcription</keyword>
<feature type="domain" description="HTH tetR-type" evidence="6">
    <location>
        <begin position="19"/>
        <end position="79"/>
    </location>
</feature>
<name>A0A848G659_9RHOO</name>
<keyword evidence="1" id="KW-0678">Repressor</keyword>
<keyword evidence="2" id="KW-0805">Transcription regulation</keyword>
<dbReference type="PANTHER" id="PTHR30055">
    <property type="entry name" value="HTH-TYPE TRANSCRIPTIONAL REGULATOR RUTR"/>
    <property type="match status" value="1"/>
</dbReference>
<evidence type="ECO:0000259" key="6">
    <source>
        <dbReference type="PROSITE" id="PS50977"/>
    </source>
</evidence>
<evidence type="ECO:0000313" key="7">
    <source>
        <dbReference type="EMBL" id="NML25121.1"/>
    </source>
</evidence>
<dbReference type="Pfam" id="PF00440">
    <property type="entry name" value="TetR_N"/>
    <property type="match status" value="1"/>
</dbReference>
<dbReference type="PRINTS" id="PR00455">
    <property type="entry name" value="HTHTETR"/>
</dbReference>
<dbReference type="Proteomes" id="UP000580043">
    <property type="component" value="Unassembled WGS sequence"/>
</dbReference>
<dbReference type="SUPFAM" id="SSF46689">
    <property type="entry name" value="Homeodomain-like"/>
    <property type="match status" value="1"/>
</dbReference>
<dbReference type="PROSITE" id="PS01081">
    <property type="entry name" value="HTH_TETR_1"/>
    <property type="match status" value="1"/>
</dbReference>
<protein>
    <submittedName>
        <fullName evidence="7">CerR family C-terminal domain-containing protein</fullName>
    </submittedName>
</protein>
<keyword evidence="8" id="KW-1185">Reference proteome</keyword>
<feature type="DNA-binding region" description="H-T-H motif" evidence="5">
    <location>
        <begin position="42"/>
        <end position="61"/>
    </location>
</feature>
<evidence type="ECO:0000256" key="4">
    <source>
        <dbReference type="ARBA" id="ARBA00023163"/>
    </source>
</evidence>
<dbReference type="AlphaFoldDB" id="A0A848G659"/>
<proteinExistence type="predicted"/>
<dbReference type="Gene3D" id="1.10.357.10">
    <property type="entry name" value="Tetracycline Repressor, domain 2"/>
    <property type="match status" value="1"/>
</dbReference>
<reference evidence="7 8" key="1">
    <citation type="submission" date="2020-04" db="EMBL/GenBank/DDBJ databases">
        <title>Zoogloea sp. G-4-1-14 isolated from soil.</title>
        <authorList>
            <person name="Dahal R.H."/>
        </authorList>
    </citation>
    <scope>NUCLEOTIDE SEQUENCE [LARGE SCALE GENOMIC DNA]</scope>
    <source>
        <strain evidence="7 8">G-4-1-14</strain>
    </source>
</reference>
<dbReference type="Gene3D" id="1.10.10.60">
    <property type="entry name" value="Homeodomain-like"/>
    <property type="match status" value="1"/>
</dbReference>
<evidence type="ECO:0000256" key="3">
    <source>
        <dbReference type="ARBA" id="ARBA00023125"/>
    </source>
</evidence>
<dbReference type="GO" id="GO:0000976">
    <property type="term" value="F:transcription cis-regulatory region binding"/>
    <property type="evidence" value="ECO:0007669"/>
    <property type="project" value="TreeGrafter"/>
</dbReference>
<evidence type="ECO:0000256" key="2">
    <source>
        <dbReference type="ARBA" id="ARBA00023015"/>
    </source>
</evidence>
<keyword evidence="3 5" id="KW-0238">DNA-binding</keyword>
<dbReference type="InterPro" id="IPR009057">
    <property type="entry name" value="Homeodomain-like_sf"/>
</dbReference>
<dbReference type="Pfam" id="PF09209">
    <property type="entry name" value="CecR_C"/>
    <property type="match status" value="1"/>
</dbReference>
<gene>
    <name evidence="7" type="ORF">HHL15_05175</name>
</gene>
<evidence type="ECO:0000313" key="8">
    <source>
        <dbReference type="Proteomes" id="UP000580043"/>
    </source>
</evidence>
<dbReference type="PROSITE" id="PS50977">
    <property type="entry name" value="HTH_TETR_2"/>
    <property type="match status" value="1"/>
</dbReference>
<dbReference type="GO" id="GO:0003700">
    <property type="term" value="F:DNA-binding transcription factor activity"/>
    <property type="evidence" value="ECO:0007669"/>
    <property type="project" value="TreeGrafter"/>
</dbReference>
<dbReference type="InterPro" id="IPR001647">
    <property type="entry name" value="HTH_TetR"/>
</dbReference>